<dbReference type="SUPFAM" id="SSF53474">
    <property type="entry name" value="alpha/beta-Hydrolases"/>
    <property type="match status" value="1"/>
</dbReference>
<dbReference type="GO" id="GO:0046294">
    <property type="term" value="P:formaldehyde catabolic process"/>
    <property type="evidence" value="ECO:0007669"/>
    <property type="project" value="InterPro"/>
</dbReference>
<dbReference type="GO" id="GO:0005829">
    <property type="term" value="C:cytosol"/>
    <property type="evidence" value="ECO:0007669"/>
    <property type="project" value="TreeGrafter"/>
</dbReference>
<evidence type="ECO:0000256" key="1">
    <source>
        <dbReference type="ARBA" id="ARBA00005622"/>
    </source>
</evidence>
<evidence type="ECO:0000313" key="7">
    <source>
        <dbReference type="Proteomes" id="UP000740926"/>
    </source>
</evidence>
<evidence type="ECO:0000256" key="5">
    <source>
        <dbReference type="ARBA" id="ARBA00022801"/>
    </source>
</evidence>
<protein>
    <recommendedName>
        <fullName evidence="3">S-formylglutathione hydrolase</fullName>
        <ecNumber evidence="2">3.1.2.12</ecNumber>
    </recommendedName>
</protein>
<dbReference type="PANTHER" id="PTHR10061">
    <property type="entry name" value="S-FORMYLGLUTATHIONE HYDROLASE"/>
    <property type="match status" value="1"/>
</dbReference>
<comment type="caution">
    <text evidence="6">The sequence shown here is derived from an EMBL/GenBank/DDBJ whole genome shotgun (WGS) entry which is preliminary data.</text>
</comment>
<dbReference type="Proteomes" id="UP000740926">
    <property type="component" value="Unassembled WGS sequence"/>
</dbReference>
<dbReference type="AlphaFoldDB" id="A0A9P6XRX8"/>
<gene>
    <name evidence="6" type="ORF">G6F50_016819</name>
</gene>
<proteinExistence type="inferred from homology"/>
<accession>A0A9P6XRX8</accession>
<evidence type="ECO:0000256" key="4">
    <source>
        <dbReference type="ARBA" id="ARBA00022487"/>
    </source>
</evidence>
<evidence type="ECO:0000256" key="2">
    <source>
        <dbReference type="ARBA" id="ARBA00012479"/>
    </source>
</evidence>
<dbReference type="InterPro" id="IPR029058">
    <property type="entry name" value="AB_hydrolase_fold"/>
</dbReference>
<evidence type="ECO:0000256" key="3">
    <source>
        <dbReference type="ARBA" id="ARBA00016774"/>
    </source>
</evidence>
<dbReference type="Gene3D" id="3.40.50.1820">
    <property type="entry name" value="alpha/beta hydrolase"/>
    <property type="match status" value="1"/>
</dbReference>
<dbReference type="GO" id="GO:0018738">
    <property type="term" value="F:S-formylglutathione hydrolase activity"/>
    <property type="evidence" value="ECO:0007669"/>
    <property type="project" value="UniProtKB-EC"/>
</dbReference>
<dbReference type="EC" id="3.1.2.12" evidence="2"/>
<keyword evidence="4" id="KW-0719">Serine esterase</keyword>
<dbReference type="InterPro" id="IPR000801">
    <property type="entry name" value="Esterase-like"/>
</dbReference>
<sequence length="131" mass="14138">MIVAPDTSPRGDDGADAEGYDLGKGAGFYLNATRAPWAQHYRMHDYVAQELPALIEANFPATGARAISGHSMGGHGALMIALPTCRGGRRRSTPTWAITRPTGRSGIRARWWRRPVSACPFWSTRAGPTSS</sequence>
<comment type="similarity">
    <text evidence="1">Belongs to the esterase D family.</text>
</comment>
<name>A0A9P6XRX8_9FUNG</name>
<dbReference type="PANTHER" id="PTHR10061:SF0">
    <property type="entry name" value="S-FORMYLGLUTATHIONE HYDROLASE"/>
    <property type="match status" value="1"/>
</dbReference>
<dbReference type="EMBL" id="JAANIU010011175">
    <property type="protein sequence ID" value="KAG1531224.1"/>
    <property type="molecule type" value="Genomic_DNA"/>
</dbReference>
<dbReference type="GO" id="GO:0052689">
    <property type="term" value="F:carboxylic ester hydrolase activity"/>
    <property type="evidence" value="ECO:0007669"/>
    <property type="project" value="UniProtKB-KW"/>
</dbReference>
<organism evidence="6 7">
    <name type="scientific">Rhizopus delemar</name>
    <dbReference type="NCBI Taxonomy" id="936053"/>
    <lineage>
        <taxon>Eukaryota</taxon>
        <taxon>Fungi</taxon>
        <taxon>Fungi incertae sedis</taxon>
        <taxon>Mucoromycota</taxon>
        <taxon>Mucoromycotina</taxon>
        <taxon>Mucoromycetes</taxon>
        <taxon>Mucorales</taxon>
        <taxon>Mucorineae</taxon>
        <taxon>Rhizopodaceae</taxon>
        <taxon>Rhizopus</taxon>
    </lineage>
</organism>
<reference evidence="6 7" key="1">
    <citation type="journal article" date="2020" name="Microb. Genom.">
        <title>Genetic diversity of clinical and environmental Mucorales isolates obtained from an investigation of mucormycosis cases among solid organ transplant recipients.</title>
        <authorList>
            <person name="Nguyen M.H."/>
            <person name="Kaul D."/>
            <person name="Muto C."/>
            <person name="Cheng S.J."/>
            <person name="Richter R.A."/>
            <person name="Bruno V.M."/>
            <person name="Liu G."/>
            <person name="Beyhan S."/>
            <person name="Sundermann A.J."/>
            <person name="Mounaud S."/>
            <person name="Pasculle A.W."/>
            <person name="Nierman W.C."/>
            <person name="Driscoll E."/>
            <person name="Cumbie R."/>
            <person name="Clancy C.J."/>
            <person name="Dupont C.L."/>
        </authorList>
    </citation>
    <scope>NUCLEOTIDE SEQUENCE [LARGE SCALE GENOMIC DNA]</scope>
    <source>
        <strain evidence="6 7">GL24</strain>
    </source>
</reference>
<dbReference type="InterPro" id="IPR014186">
    <property type="entry name" value="S-formylglutathione_hydrol"/>
</dbReference>
<keyword evidence="7" id="KW-1185">Reference proteome</keyword>
<keyword evidence="5" id="KW-0378">Hydrolase</keyword>
<dbReference type="Pfam" id="PF00756">
    <property type="entry name" value="Esterase"/>
    <property type="match status" value="1"/>
</dbReference>
<evidence type="ECO:0000313" key="6">
    <source>
        <dbReference type="EMBL" id="KAG1531224.1"/>
    </source>
</evidence>